<dbReference type="Pfam" id="PF06316">
    <property type="entry name" value="Ail_Lom"/>
    <property type="match status" value="1"/>
</dbReference>
<dbReference type="AlphaFoldDB" id="A0A5W5STB7"/>
<comment type="subcellular location">
    <subcellularLocation>
        <location evidence="1">Membrane</location>
        <topology evidence="1">Multi-pass membrane protein</topology>
    </subcellularLocation>
</comment>
<dbReference type="EMBL" id="AAHUNW010000054">
    <property type="protein sequence ID" value="ECA5013626.1"/>
    <property type="molecule type" value="Genomic_DNA"/>
</dbReference>
<sequence>MFPIVIKGNNTMKKLVTLCLSGLMLSGGVVAAEGNQTVSLGFIQMKSDGLHNVYKNTNNLVKEYTSPYDATSSDGYSDPKGMFMRYRYELDDLWGVIGSFSYAVHDGKTESNSYAARVAVKTTGEYASALVGPSLRINDYVSLFSLAGIAYKHVKQNINVYSMYGNGASSISENKFNFAYSLGAQLNVYEGLVIDAAYEASPGNSDWKTSGFTVGLGYKF</sequence>
<dbReference type="GO" id="GO:0044384">
    <property type="term" value="C:host outer membrane"/>
    <property type="evidence" value="ECO:0007669"/>
    <property type="project" value="InterPro"/>
</dbReference>
<dbReference type="PANTHER" id="PTHR35892">
    <property type="entry name" value="OUTER MEMBRANE PROTEIN PAGN-RELATED"/>
    <property type="match status" value="1"/>
</dbReference>
<keyword evidence="5" id="KW-0472">Membrane</keyword>
<proteinExistence type="predicted"/>
<evidence type="ECO:0000256" key="5">
    <source>
        <dbReference type="ARBA" id="ARBA00023136"/>
    </source>
</evidence>
<comment type="caution">
    <text evidence="7">The sequence shown here is derived from an EMBL/GenBank/DDBJ whole genome shotgun (WGS) entry which is preliminary data.</text>
</comment>
<accession>A0A5W5STB7</accession>
<dbReference type="Gene3D" id="2.40.160.20">
    <property type="match status" value="1"/>
</dbReference>
<dbReference type="SUPFAM" id="SSF56925">
    <property type="entry name" value="OMPA-like"/>
    <property type="match status" value="1"/>
</dbReference>
<feature type="chain" id="PRO_5036153839" description="Outer membrane protein X" evidence="6">
    <location>
        <begin position="32"/>
        <end position="220"/>
    </location>
</feature>
<keyword evidence="2" id="KW-1134">Transmembrane beta strand</keyword>
<keyword evidence="4 6" id="KW-0732">Signal</keyword>
<evidence type="ECO:0000313" key="7">
    <source>
        <dbReference type="EMBL" id="EBX2833975.1"/>
    </source>
</evidence>
<evidence type="ECO:0000256" key="1">
    <source>
        <dbReference type="ARBA" id="ARBA00004141"/>
    </source>
</evidence>
<dbReference type="InterPro" id="IPR000758">
    <property type="entry name" value="Enterovir_OMP"/>
</dbReference>
<evidence type="ECO:0000256" key="2">
    <source>
        <dbReference type="ARBA" id="ARBA00022452"/>
    </source>
</evidence>
<keyword evidence="3" id="KW-0812">Transmembrane</keyword>
<evidence type="ECO:0000256" key="3">
    <source>
        <dbReference type="ARBA" id="ARBA00022692"/>
    </source>
</evidence>
<feature type="signal peptide" evidence="6">
    <location>
        <begin position="1"/>
        <end position="31"/>
    </location>
</feature>
<evidence type="ECO:0008006" key="9">
    <source>
        <dbReference type="Google" id="ProtNLM"/>
    </source>
</evidence>
<dbReference type="InterPro" id="IPR011250">
    <property type="entry name" value="OMP/PagP_B-barrel"/>
</dbReference>
<evidence type="ECO:0000313" key="8">
    <source>
        <dbReference type="EMBL" id="ECA5013626.1"/>
    </source>
</evidence>
<dbReference type="PANTHER" id="PTHR35892:SF2">
    <property type="entry name" value="OUTER MEMBRANE PROTEIN PAGN"/>
    <property type="match status" value="1"/>
</dbReference>
<dbReference type="EMBL" id="AAHKTS010000070">
    <property type="protein sequence ID" value="EBX2833975.1"/>
    <property type="molecule type" value="Genomic_DNA"/>
</dbReference>
<reference evidence="7" key="1">
    <citation type="submission" date="2018-07" db="EMBL/GenBank/DDBJ databases">
        <authorList>
            <person name="Ashton P.M."/>
            <person name="Dallman T."/>
            <person name="Nair S."/>
            <person name="De Pinna E."/>
            <person name="Peters T."/>
            <person name="Grant K."/>
        </authorList>
    </citation>
    <scope>NUCLEOTIDE SEQUENCE</scope>
    <source>
        <strain evidence="7">399751</strain>
        <strain evidence="8">651047</strain>
    </source>
</reference>
<evidence type="ECO:0000256" key="4">
    <source>
        <dbReference type="ARBA" id="ARBA00022729"/>
    </source>
</evidence>
<dbReference type="InterPro" id="IPR051723">
    <property type="entry name" value="Bact_OM_Invasion-Related"/>
</dbReference>
<gene>
    <name evidence="7" type="ORF">DRM57_23330</name>
    <name evidence="8" type="ORF">ELQ65_23030</name>
</gene>
<dbReference type="PRINTS" id="PR00316">
    <property type="entry name" value="ENTEROVIROMP"/>
</dbReference>
<dbReference type="GO" id="GO:0016020">
    <property type="term" value="C:membrane"/>
    <property type="evidence" value="ECO:0007669"/>
    <property type="project" value="UniProtKB-SubCell"/>
</dbReference>
<protein>
    <recommendedName>
        <fullName evidence="9">Outer membrane protein X</fullName>
    </recommendedName>
</protein>
<dbReference type="PROSITE" id="PS00695">
    <property type="entry name" value="ENT_VIR_OMP_2"/>
    <property type="match status" value="1"/>
</dbReference>
<name>A0A5W5STB7_SALET</name>
<evidence type="ECO:0000256" key="6">
    <source>
        <dbReference type="SAM" id="SignalP"/>
    </source>
</evidence>
<organism evidence="7">
    <name type="scientific">Salmonella enterica subsp. enterica serovar Cubana</name>
    <dbReference type="NCBI Taxonomy" id="189201"/>
    <lineage>
        <taxon>Bacteria</taxon>
        <taxon>Pseudomonadati</taxon>
        <taxon>Pseudomonadota</taxon>
        <taxon>Gammaproteobacteria</taxon>
        <taxon>Enterobacterales</taxon>
        <taxon>Enterobacteriaceae</taxon>
        <taxon>Salmonella</taxon>
    </lineage>
</organism>